<proteinExistence type="predicted"/>
<reference evidence="2" key="2">
    <citation type="submission" date="2020-11" db="EMBL/GenBank/DDBJ databases">
        <authorList>
            <person name="McCartney M.A."/>
            <person name="Auch B."/>
            <person name="Kono T."/>
            <person name="Mallez S."/>
            <person name="Becker A."/>
            <person name="Gohl D.M."/>
            <person name="Silverstein K.A.T."/>
            <person name="Koren S."/>
            <person name="Bechman K.B."/>
            <person name="Herman A."/>
            <person name="Abrahante J.E."/>
            <person name="Garbe J."/>
        </authorList>
    </citation>
    <scope>NUCLEOTIDE SEQUENCE</scope>
    <source>
        <strain evidence="2">Duluth1</strain>
        <tissue evidence="2">Whole animal</tissue>
    </source>
</reference>
<comment type="caution">
    <text evidence="2">The sequence shown here is derived from an EMBL/GenBank/DDBJ whole genome shotgun (WGS) entry which is preliminary data.</text>
</comment>
<evidence type="ECO:0000313" key="2">
    <source>
        <dbReference type="EMBL" id="KAH3801101.1"/>
    </source>
</evidence>
<sequence>MAYIQETVSFLTEMFIVSPINWLTDSKKSIDLQEVTQRNRPDPEEIAMEMTSMSSNDPPARREPVEMPPRREPMEMKTEPQSEPYGRKMEREEMMEDMEEEENADDLD</sequence>
<dbReference type="EMBL" id="JAIWYP010000007">
    <property type="protein sequence ID" value="KAH3801101.1"/>
    <property type="molecule type" value="Genomic_DNA"/>
</dbReference>
<organism evidence="2 3">
    <name type="scientific">Dreissena polymorpha</name>
    <name type="common">Zebra mussel</name>
    <name type="synonym">Mytilus polymorpha</name>
    <dbReference type="NCBI Taxonomy" id="45954"/>
    <lineage>
        <taxon>Eukaryota</taxon>
        <taxon>Metazoa</taxon>
        <taxon>Spiralia</taxon>
        <taxon>Lophotrochozoa</taxon>
        <taxon>Mollusca</taxon>
        <taxon>Bivalvia</taxon>
        <taxon>Autobranchia</taxon>
        <taxon>Heteroconchia</taxon>
        <taxon>Euheterodonta</taxon>
        <taxon>Imparidentia</taxon>
        <taxon>Neoheterodontei</taxon>
        <taxon>Myida</taxon>
        <taxon>Dreissenoidea</taxon>
        <taxon>Dreissenidae</taxon>
        <taxon>Dreissena</taxon>
    </lineage>
</organism>
<name>A0A9D4FQJ5_DREPO</name>
<reference evidence="2" key="1">
    <citation type="journal article" date="2019" name="bioRxiv">
        <title>The Genome of the Zebra Mussel, Dreissena polymorpha: A Resource for Invasive Species Research.</title>
        <authorList>
            <person name="McCartney M.A."/>
            <person name="Auch B."/>
            <person name="Kono T."/>
            <person name="Mallez S."/>
            <person name="Zhang Y."/>
            <person name="Obille A."/>
            <person name="Becker A."/>
            <person name="Abrahante J.E."/>
            <person name="Garbe J."/>
            <person name="Badalamenti J.P."/>
            <person name="Herman A."/>
            <person name="Mangelson H."/>
            <person name="Liachko I."/>
            <person name="Sullivan S."/>
            <person name="Sone E.D."/>
            <person name="Koren S."/>
            <person name="Silverstein K.A.T."/>
            <person name="Beckman K.B."/>
            <person name="Gohl D.M."/>
        </authorList>
    </citation>
    <scope>NUCLEOTIDE SEQUENCE</scope>
    <source>
        <strain evidence="2">Duluth1</strain>
        <tissue evidence="2">Whole animal</tissue>
    </source>
</reference>
<protein>
    <submittedName>
        <fullName evidence="2">Uncharacterized protein</fullName>
    </submittedName>
</protein>
<feature type="compositionally biased region" description="Acidic residues" evidence="1">
    <location>
        <begin position="93"/>
        <end position="108"/>
    </location>
</feature>
<feature type="region of interest" description="Disordered" evidence="1">
    <location>
        <begin position="34"/>
        <end position="108"/>
    </location>
</feature>
<dbReference type="Proteomes" id="UP000828390">
    <property type="component" value="Unassembled WGS sequence"/>
</dbReference>
<evidence type="ECO:0000256" key="1">
    <source>
        <dbReference type="SAM" id="MobiDB-lite"/>
    </source>
</evidence>
<feature type="compositionally biased region" description="Basic and acidic residues" evidence="1">
    <location>
        <begin position="34"/>
        <end position="43"/>
    </location>
</feature>
<accession>A0A9D4FQJ5</accession>
<dbReference type="AlphaFoldDB" id="A0A9D4FQJ5"/>
<evidence type="ECO:0000313" key="3">
    <source>
        <dbReference type="Proteomes" id="UP000828390"/>
    </source>
</evidence>
<keyword evidence="3" id="KW-1185">Reference proteome</keyword>
<feature type="compositionally biased region" description="Basic and acidic residues" evidence="1">
    <location>
        <begin position="59"/>
        <end position="92"/>
    </location>
</feature>
<gene>
    <name evidence="2" type="ORF">DPMN_154746</name>
</gene>